<accession>A0A1R2AUW6</accession>
<dbReference type="AlphaFoldDB" id="A0A1R2AUW6"/>
<proteinExistence type="predicted"/>
<evidence type="ECO:0000313" key="1">
    <source>
        <dbReference type="EMBL" id="OMJ68319.1"/>
    </source>
</evidence>
<gene>
    <name evidence="1" type="ORF">SteCoe_34270</name>
</gene>
<evidence type="ECO:0000313" key="2">
    <source>
        <dbReference type="Proteomes" id="UP000187209"/>
    </source>
</evidence>
<keyword evidence="2" id="KW-1185">Reference proteome</keyword>
<organism evidence="1 2">
    <name type="scientific">Stentor coeruleus</name>
    <dbReference type="NCBI Taxonomy" id="5963"/>
    <lineage>
        <taxon>Eukaryota</taxon>
        <taxon>Sar</taxon>
        <taxon>Alveolata</taxon>
        <taxon>Ciliophora</taxon>
        <taxon>Postciliodesmatophora</taxon>
        <taxon>Heterotrichea</taxon>
        <taxon>Heterotrichida</taxon>
        <taxon>Stentoridae</taxon>
        <taxon>Stentor</taxon>
    </lineage>
</organism>
<sequence>MNNKTSLFKEKLDLAQKEFLSLAEELEKYHKNNLAFNENLNELSNITDLTSKLDTLRQKSKSLSGIFDNILAQQDFIKSELKRYDSRFELPSKTYSTTILGARDDRDDLDLKCRVVSRFVNESERMLKKINPNHGHGEDKGIEDVLDEIESQIVFII</sequence>
<name>A0A1R2AUW6_9CILI</name>
<reference evidence="1 2" key="1">
    <citation type="submission" date="2016-11" db="EMBL/GenBank/DDBJ databases">
        <title>The macronuclear genome of Stentor coeruleus: a giant cell with tiny introns.</title>
        <authorList>
            <person name="Slabodnick M."/>
            <person name="Ruby J.G."/>
            <person name="Reiff S.B."/>
            <person name="Swart E.C."/>
            <person name="Gosai S."/>
            <person name="Prabakaran S."/>
            <person name="Witkowska E."/>
            <person name="Larue G.E."/>
            <person name="Fisher S."/>
            <person name="Freeman R.M."/>
            <person name="Gunawardena J."/>
            <person name="Chu W."/>
            <person name="Stover N.A."/>
            <person name="Gregory B.D."/>
            <person name="Nowacki M."/>
            <person name="Derisi J."/>
            <person name="Roy S.W."/>
            <person name="Marshall W.F."/>
            <person name="Sood P."/>
        </authorList>
    </citation>
    <scope>NUCLEOTIDE SEQUENCE [LARGE SCALE GENOMIC DNA]</scope>
    <source>
        <strain evidence="1">WM001</strain>
    </source>
</reference>
<comment type="caution">
    <text evidence="1">The sequence shown here is derived from an EMBL/GenBank/DDBJ whole genome shotgun (WGS) entry which is preliminary data.</text>
</comment>
<dbReference type="Proteomes" id="UP000187209">
    <property type="component" value="Unassembled WGS sequence"/>
</dbReference>
<dbReference type="EMBL" id="MPUH01001350">
    <property type="protein sequence ID" value="OMJ68319.1"/>
    <property type="molecule type" value="Genomic_DNA"/>
</dbReference>
<protein>
    <submittedName>
        <fullName evidence="1">Uncharacterized protein</fullName>
    </submittedName>
</protein>